<proteinExistence type="predicted"/>
<evidence type="ECO:0000313" key="2">
    <source>
        <dbReference type="EMBL" id="CAA9404227.1"/>
    </source>
</evidence>
<feature type="non-terminal residue" evidence="2">
    <location>
        <position position="1"/>
    </location>
</feature>
<organism evidence="2">
    <name type="scientific">uncultured Rubrobacteraceae bacterium</name>
    <dbReference type="NCBI Taxonomy" id="349277"/>
    <lineage>
        <taxon>Bacteria</taxon>
        <taxon>Bacillati</taxon>
        <taxon>Actinomycetota</taxon>
        <taxon>Rubrobacteria</taxon>
        <taxon>Rubrobacterales</taxon>
        <taxon>Rubrobacteraceae</taxon>
        <taxon>environmental samples</taxon>
    </lineage>
</organism>
<sequence>DVAVLFRRGLPVQLHHGLRGRGGGGRGACRDRVAAFRAQAGPGPVARAAGGVHQGTLARAGVPARGRPWRRDPRPPPPATLDLGPHPPRVRGRGGQGQVVPARRPPGLLRRGSRRQRRRRTARGRPRGRARRRRRDGGRVGPGEARRPSLDAGRGPAPRDTRRADRRHVRRGPVLRRRGAGPSARQARQGGRSAM</sequence>
<feature type="compositionally biased region" description="Basic residues" evidence="1">
    <location>
        <begin position="164"/>
        <end position="179"/>
    </location>
</feature>
<accession>A0A6J4P6M5</accession>
<reference evidence="2" key="1">
    <citation type="submission" date="2020-02" db="EMBL/GenBank/DDBJ databases">
        <authorList>
            <person name="Meier V. D."/>
        </authorList>
    </citation>
    <scope>NUCLEOTIDE SEQUENCE</scope>
    <source>
        <strain evidence="2">AVDCRST_MAG03</strain>
    </source>
</reference>
<name>A0A6J4P6M5_9ACTN</name>
<dbReference type="AlphaFoldDB" id="A0A6J4P6M5"/>
<feature type="non-terminal residue" evidence="2">
    <location>
        <position position="195"/>
    </location>
</feature>
<gene>
    <name evidence="2" type="ORF">AVDCRST_MAG03-1428</name>
</gene>
<protein>
    <submittedName>
        <fullName evidence="2">Uncharacterized protein</fullName>
    </submittedName>
</protein>
<feature type="compositionally biased region" description="Basic residues" evidence="1">
    <location>
        <begin position="111"/>
        <end position="136"/>
    </location>
</feature>
<evidence type="ECO:0000256" key="1">
    <source>
        <dbReference type="SAM" id="MobiDB-lite"/>
    </source>
</evidence>
<feature type="compositionally biased region" description="Low complexity" evidence="1">
    <location>
        <begin position="98"/>
        <end position="110"/>
    </location>
</feature>
<feature type="region of interest" description="Disordered" evidence="1">
    <location>
        <begin position="45"/>
        <end position="195"/>
    </location>
</feature>
<dbReference type="EMBL" id="CADCUT010000085">
    <property type="protein sequence ID" value="CAA9404227.1"/>
    <property type="molecule type" value="Genomic_DNA"/>
</dbReference>